<dbReference type="EMBL" id="WWBZ02000051">
    <property type="protein sequence ID" value="KAF4303720.1"/>
    <property type="molecule type" value="Genomic_DNA"/>
</dbReference>
<reference evidence="14" key="1">
    <citation type="submission" date="2020-04" db="EMBL/GenBank/DDBJ databases">
        <title>Genome Assembly and Annotation of Botryosphaeria dothidea sdau 11-99, a Latent Pathogen of Apple Fruit Ring Rot in China.</title>
        <authorList>
            <person name="Yu C."/>
            <person name="Diao Y."/>
            <person name="Lu Q."/>
            <person name="Zhao J."/>
            <person name="Cui S."/>
            <person name="Peng C."/>
            <person name="He B."/>
            <person name="Liu H."/>
        </authorList>
    </citation>
    <scope>NUCLEOTIDE SEQUENCE [LARGE SCALE GENOMIC DNA]</scope>
    <source>
        <strain evidence="14">Sdau11-99</strain>
    </source>
</reference>
<dbReference type="InterPro" id="IPR001312">
    <property type="entry name" value="Hexokinase"/>
</dbReference>
<dbReference type="InterPro" id="IPR019807">
    <property type="entry name" value="Hexokinase_BS"/>
</dbReference>
<dbReference type="GO" id="GO:0004340">
    <property type="term" value="F:glucokinase activity"/>
    <property type="evidence" value="ECO:0007669"/>
    <property type="project" value="UniProtKB-EC"/>
</dbReference>
<evidence type="ECO:0000259" key="10">
    <source>
        <dbReference type="Pfam" id="PF00349"/>
    </source>
</evidence>
<dbReference type="PANTHER" id="PTHR19443:SF30">
    <property type="entry name" value="GLUCOKINASE-1-RELATED"/>
    <property type="match status" value="1"/>
</dbReference>
<dbReference type="PRINTS" id="PR00475">
    <property type="entry name" value="HEXOKINASE"/>
</dbReference>
<dbReference type="GO" id="GO:0006096">
    <property type="term" value="P:glycolytic process"/>
    <property type="evidence" value="ECO:0007669"/>
    <property type="project" value="UniProtKB-UniPathway"/>
</dbReference>
<dbReference type="InterPro" id="IPR043129">
    <property type="entry name" value="ATPase_NBD"/>
</dbReference>
<evidence type="ECO:0000256" key="5">
    <source>
        <dbReference type="ARBA" id="ARBA00022741"/>
    </source>
</evidence>
<dbReference type="SUPFAM" id="SSF53067">
    <property type="entry name" value="Actin-like ATPase domain"/>
    <property type="match status" value="2"/>
</dbReference>
<keyword evidence="15" id="KW-1185">Reference proteome</keyword>
<comment type="caution">
    <text evidence="14">The sequence shown here is derived from an EMBL/GenBank/DDBJ whole genome shotgun (WGS) entry which is preliminary data.</text>
</comment>
<evidence type="ECO:0000256" key="2">
    <source>
        <dbReference type="ARBA" id="ARBA00009225"/>
    </source>
</evidence>
<feature type="compositionally biased region" description="Low complexity" evidence="9">
    <location>
        <begin position="675"/>
        <end position="684"/>
    </location>
</feature>
<dbReference type="CDD" id="cd24088">
    <property type="entry name" value="ASKHA_NBD_GLK1-2_fungi"/>
    <property type="match status" value="1"/>
</dbReference>
<comment type="similarity">
    <text evidence="2">Belongs to the hexokinase family.</text>
</comment>
<dbReference type="Pfam" id="PF02558">
    <property type="entry name" value="ApbA"/>
    <property type="match status" value="1"/>
</dbReference>
<evidence type="ECO:0000256" key="6">
    <source>
        <dbReference type="ARBA" id="ARBA00022777"/>
    </source>
</evidence>
<keyword evidence="8" id="KW-0324">Glycolysis</keyword>
<dbReference type="Gene3D" id="3.40.367.20">
    <property type="match status" value="1"/>
</dbReference>
<dbReference type="PROSITE" id="PS00378">
    <property type="entry name" value="HEXOKINASE_1"/>
    <property type="match status" value="1"/>
</dbReference>
<feature type="domain" description="Ketopantoate reductase C-terminal" evidence="13">
    <location>
        <begin position="200"/>
        <end position="323"/>
    </location>
</feature>
<dbReference type="Gene3D" id="3.30.420.40">
    <property type="match status" value="1"/>
</dbReference>
<evidence type="ECO:0000256" key="7">
    <source>
        <dbReference type="ARBA" id="ARBA00022840"/>
    </source>
</evidence>
<keyword evidence="7" id="KW-0067">ATP-binding</keyword>
<dbReference type="InterPro" id="IPR022672">
    <property type="entry name" value="Hexokinase_N"/>
</dbReference>
<evidence type="ECO:0000313" key="15">
    <source>
        <dbReference type="Proteomes" id="UP000572817"/>
    </source>
</evidence>
<organism evidence="14 15">
    <name type="scientific">Botryosphaeria dothidea</name>
    <dbReference type="NCBI Taxonomy" id="55169"/>
    <lineage>
        <taxon>Eukaryota</taxon>
        <taxon>Fungi</taxon>
        <taxon>Dikarya</taxon>
        <taxon>Ascomycota</taxon>
        <taxon>Pezizomycotina</taxon>
        <taxon>Dothideomycetes</taxon>
        <taxon>Dothideomycetes incertae sedis</taxon>
        <taxon>Botryosphaeriales</taxon>
        <taxon>Botryosphaeriaceae</taxon>
        <taxon>Botryosphaeria</taxon>
    </lineage>
</organism>
<dbReference type="GO" id="GO:0008865">
    <property type="term" value="F:fructokinase activity"/>
    <property type="evidence" value="ECO:0007669"/>
    <property type="project" value="TreeGrafter"/>
</dbReference>
<dbReference type="GO" id="GO:0001678">
    <property type="term" value="P:intracellular glucose homeostasis"/>
    <property type="evidence" value="ECO:0007669"/>
    <property type="project" value="InterPro"/>
</dbReference>
<feature type="domain" description="Hexokinase N-terminal" evidence="10">
    <location>
        <begin position="880"/>
        <end position="1092"/>
    </location>
</feature>
<evidence type="ECO:0000259" key="13">
    <source>
        <dbReference type="Pfam" id="PF08546"/>
    </source>
</evidence>
<feature type="region of interest" description="Disordered" evidence="9">
    <location>
        <begin position="826"/>
        <end position="864"/>
    </location>
</feature>
<feature type="compositionally biased region" description="Low complexity" evidence="9">
    <location>
        <begin position="733"/>
        <end position="762"/>
    </location>
</feature>
<dbReference type="Gene3D" id="3.40.50.720">
    <property type="entry name" value="NAD(P)-binding Rossmann-like Domain"/>
    <property type="match status" value="1"/>
</dbReference>
<comment type="pathway">
    <text evidence="1">Carbohydrate degradation; glycolysis; D-glyceraldehyde 3-phosphate and glycerone phosphate from D-glucose: step 1/4.</text>
</comment>
<dbReference type="Proteomes" id="UP000572817">
    <property type="component" value="Unassembled WGS sequence"/>
</dbReference>
<dbReference type="Pfam" id="PF00349">
    <property type="entry name" value="Hexokinase_1"/>
    <property type="match status" value="1"/>
</dbReference>
<gene>
    <name evidence="14" type="ORF">GTA08_BOTSDO07455</name>
</gene>
<dbReference type="PANTHER" id="PTHR19443">
    <property type="entry name" value="HEXOKINASE"/>
    <property type="match status" value="1"/>
</dbReference>
<evidence type="ECO:0000256" key="1">
    <source>
        <dbReference type="ARBA" id="ARBA00004888"/>
    </source>
</evidence>
<dbReference type="GO" id="GO:0005829">
    <property type="term" value="C:cytosol"/>
    <property type="evidence" value="ECO:0007669"/>
    <property type="project" value="TreeGrafter"/>
</dbReference>
<keyword evidence="5" id="KW-0547">Nucleotide-binding</keyword>
<dbReference type="GO" id="GO:0005739">
    <property type="term" value="C:mitochondrion"/>
    <property type="evidence" value="ECO:0007669"/>
    <property type="project" value="TreeGrafter"/>
</dbReference>
<evidence type="ECO:0000256" key="4">
    <source>
        <dbReference type="ARBA" id="ARBA00022679"/>
    </source>
</evidence>
<dbReference type="UniPathway" id="UPA00109">
    <property type="reaction ID" value="UER00180"/>
</dbReference>
<protein>
    <recommendedName>
        <fullName evidence="3">glucokinase</fullName>
        <ecNumber evidence="3">2.7.1.2</ecNumber>
    </recommendedName>
</protein>
<accession>A0A8H4IMD0</accession>
<dbReference type="SUPFAM" id="SSF48179">
    <property type="entry name" value="6-phosphogluconate dehydrogenase C-terminal domain-like"/>
    <property type="match status" value="1"/>
</dbReference>
<dbReference type="Pfam" id="PF08546">
    <property type="entry name" value="ApbA_C"/>
    <property type="match status" value="1"/>
</dbReference>
<feature type="compositionally biased region" description="Polar residues" evidence="9">
    <location>
        <begin position="710"/>
        <end position="732"/>
    </location>
</feature>
<keyword evidence="6" id="KW-0418">Kinase</keyword>
<dbReference type="Gene3D" id="1.10.1040.10">
    <property type="entry name" value="N-(1-d-carboxylethyl)-l-norvaline Dehydrogenase, domain 2"/>
    <property type="match status" value="1"/>
</dbReference>
<dbReference type="InterPro" id="IPR013752">
    <property type="entry name" value="KPA_reductase"/>
</dbReference>
<dbReference type="OrthoDB" id="5302359at2759"/>
<name>A0A8H4IMD0_9PEZI</name>
<dbReference type="InterPro" id="IPR022673">
    <property type="entry name" value="Hexokinase_C"/>
</dbReference>
<feature type="region of interest" description="Disordered" evidence="9">
    <location>
        <begin position="330"/>
        <end position="424"/>
    </location>
</feature>
<feature type="compositionally biased region" description="Gly residues" evidence="9">
    <location>
        <begin position="570"/>
        <end position="579"/>
    </location>
</feature>
<evidence type="ECO:0000259" key="12">
    <source>
        <dbReference type="Pfam" id="PF03727"/>
    </source>
</evidence>
<evidence type="ECO:0000256" key="9">
    <source>
        <dbReference type="SAM" id="MobiDB-lite"/>
    </source>
</evidence>
<dbReference type="FunFam" id="1.10.1040.10:FF:000017">
    <property type="entry name" value="2-dehydropantoate 2-reductase"/>
    <property type="match status" value="1"/>
</dbReference>
<dbReference type="Pfam" id="PF03727">
    <property type="entry name" value="Hexokinase_2"/>
    <property type="match status" value="1"/>
</dbReference>
<feature type="region of interest" description="Disordered" evidence="9">
    <location>
        <begin position="634"/>
        <end position="785"/>
    </location>
</feature>
<feature type="region of interest" description="Disordered" evidence="9">
    <location>
        <begin position="546"/>
        <end position="585"/>
    </location>
</feature>
<evidence type="ECO:0000256" key="8">
    <source>
        <dbReference type="ARBA" id="ARBA00023152"/>
    </source>
</evidence>
<evidence type="ECO:0000256" key="3">
    <source>
        <dbReference type="ARBA" id="ARBA00012323"/>
    </source>
</evidence>
<dbReference type="GO" id="GO:0006006">
    <property type="term" value="P:glucose metabolic process"/>
    <property type="evidence" value="ECO:0007669"/>
    <property type="project" value="TreeGrafter"/>
</dbReference>
<feature type="domain" description="Hexokinase C-terminal" evidence="12">
    <location>
        <begin position="1102"/>
        <end position="1363"/>
    </location>
</feature>
<dbReference type="FunFam" id="3.40.50.720:FF:000424">
    <property type="entry name" value="Meiotically up-regulated gene 72 protein"/>
    <property type="match status" value="1"/>
</dbReference>
<dbReference type="GO" id="GO:0005524">
    <property type="term" value="F:ATP binding"/>
    <property type="evidence" value="ECO:0007669"/>
    <property type="project" value="UniProtKB-KW"/>
</dbReference>
<dbReference type="InterPro" id="IPR008927">
    <property type="entry name" value="6-PGluconate_DH-like_C_sf"/>
</dbReference>
<feature type="domain" description="Ketopantoate reductase N-terminal" evidence="11">
    <location>
        <begin position="10"/>
        <end position="167"/>
    </location>
</feature>
<feature type="compositionally biased region" description="Pro residues" evidence="9">
    <location>
        <begin position="390"/>
        <end position="404"/>
    </location>
</feature>
<feature type="compositionally biased region" description="Low complexity" evidence="9">
    <location>
        <begin position="769"/>
        <end position="785"/>
    </location>
</feature>
<dbReference type="InterPro" id="IPR013328">
    <property type="entry name" value="6PGD_dom2"/>
</dbReference>
<evidence type="ECO:0000259" key="11">
    <source>
        <dbReference type="Pfam" id="PF02558"/>
    </source>
</evidence>
<feature type="compositionally biased region" description="Low complexity" evidence="9">
    <location>
        <begin position="656"/>
        <end position="667"/>
    </location>
</feature>
<dbReference type="InterPro" id="IPR013332">
    <property type="entry name" value="KPR_N"/>
</dbReference>
<feature type="compositionally biased region" description="Low complexity" evidence="9">
    <location>
        <begin position="344"/>
        <end position="353"/>
    </location>
</feature>
<dbReference type="FunFam" id="3.30.420.40:FF:000034">
    <property type="entry name" value="Phosphotransferase"/>
    <property type="match status" value="1"/>
</dbReference>
<keyword evidence="4" id="KW-0808">Transferase</keyword>
<dbReference type="GO" id="GO:0005536">
    <property type="term" value="F:D-glucose binding"/>
    <property type="evidence" value="ECO:0007669"/>
    <property type="project" value="InterPro"/>
</dbReference>
<evidence type="ECO:0000313" key="14">
    <source>
        <dbReference type="EMBL" id="KAF4303720.1"/>
    </source>
</evidence>
<sequence length="1376" mass="148213">MAPATPRLRILSVGGNAVSAFLSWRLQATNSCDVTLVWKSGFEHVAQYGISMKSKLYGNERFKPRAVVRSPEEAAGLSKAPFDYVFLCVKALPDVYDIASVIESVVSPQHTCILINTTHALGVEAFLEQRFPTNVVLSLVSGAELQQLGASEFEHSGSSEIWVGPASENPSIPSTIQSDMADALAMTLGSGQVDCRVSPNIRQQQYERMIGNIAFHPTSVLFETANHAELVEKVGVRSLISGVMDELLQIATAQGCQFGSDFKDKTIEAMTRPQEANSTMYQDFAAKRPMEVETYLGSPMKLAQEVNVPVPRIETVYAMLHHINIVNQQRPAAAPVSPQQNGGHPPRMSSAPMPRGPPPNGMNGHPMKGSRPGSRAPSVTGGPAPMMRRGPPPNGFPPGPPGRPPMGNGYGPPGPPMQRRGSFEGNDLEEFSHLMLYDAVPEDGDMPGNGVVNGGPYPMPEGNMSNGDMALRERELALRQKELALREREYHMRAAAGPRRPMPPASHAGDFDEEDDGDFFDPMGARAPAMIDPDNFDMMSVTSRRTRKAPSAQQLRKNPEMGGPPPMANGRGGPRGFGRPGMNKRTSARLMSDVPGLHDSIMNNALIGYSSDRYGNVDRANMGQQSRTNSLTAARLDEMAGPGYGAYPQGRRASQSPGNPLSPGRGRPSPPGGYPPYANGQPNGRPSPPGMRQPVPRHPPGHGNAVAPQQVEQHVGVSNPQSKRGPQVRSLTGSASASAESGDSGASALVDSEPSAASSQSSLGPRPPIGRSSDPSSPSSSRSSSASQYLIQPQLRGRLLPVAFLLLVLLAQFVIPRLFLATVSPPAHPRDPQQASPVSPFPDSPLHKSPDTCQAPPPPLSHNHTFYTPVEPSMVLAAEAKRVAAEFDMSPDHVRRATKEFIRQMEEGLQKDGTDLSQIPTYVTGVPNGTEKGLYMAVDLGGTNFRVCSIQLHGNSTFTLTQSKVAIPRELMVAKTSKELFSFLAKQIELFLKAHHSEHYHGSIRRRKTVSLAEGFRDEEIFNLGFTFSFPVHQIGINKGILMRWTKGFDIPDAVGKDVCALLQAEIDELHLPVRVAALVNDTVGTLMARSYTSPGKTGTLLGAIFGTGTNGAYVEKLDKVTKLKHNDEAVYDTSTGEMIVNTEWGSFDNSMNVLPNTPYDKELDKNTPNPGIQMFEKRVSGMFLGEILRLALVSLLQKDKVPLFADDNSSSNDVHSTTNIQPESGLFKQWGVDTSFLSITEGDSSPGLRIIRQTLEKDYGISAASAEDAEAVKVIASAIGKRAARLSAVAIAAIVIQTGRLSDEVVDIGVDGSLVEFYPGFEDYMREALREVPEIGEKGEKKIRIGIAKDGSGVGAALIALVAGKVDKPEVIEEE</sequence>
<proteinExistence type="inferred from homology"/>
<dbReference type="EC" id="2.7.1.2" evidence="3"/>
<dbReference type="PROSITE" id="PS51748">
    <property type="entry name" value="HEXOKINASE_2"/>
    <property type="match status" value="1"/>
</dbReference>